<reference evidence="2" key="1">
    <citation type="journal article" date="2019" name="Int. J. Syst. Evol. Microbiol.">
        <title>The Global Catalogue of Microorganisms (GCM) 10K type strain sequencing project: providing services to taxonomists for standard genome sequencing and annotation.</title>
        <authorList>
            <consortium name="The Broad Institute Genomics Platform"/>
            <consortium name="The Broad Institute Genome Sequencing Center for Infectious Disease"/>
            <person name="Wu L."/>
            <person name="Ma J."/>
        </authorList>
    </citation>
    <scope>NUCLEOTIDE SEQUENCE [LARGE SCALE GENOMIC DNA]</scope>
    <source>
        <strain evidence="2">CCUG 55590</strain>
    </source>
</reference>
<evidence type="ECO:0000313" key="2">
    <source>
        <dbReference type="Proteomes" id="UP001596439"/>
    </source>
</evidence>
<dbReference type="Proteomes" id="UP001596439">
    <property type="component" value="Unassembled WGS sequence"/>
</dbReference>
<evidence type="ECO:0008006" key="3">
    <source>
        <dbReference type="Google" id="ProtNLM"/>
    </source>
</evidence>
<name>A0ABW2PH43_9BACL</name>
<accession>A0ABW2PH43</accession>
<protein>
    <recommendedName>
        <fullName evidence="3">WYL domain-containing protein</fullName>
    </recommendedName>
</protein>
<evidence type="ECO:0000313" key="1">
    <source>
        <dbReference type="EMBL" id="MFC7388608.1"/>
    </source>
</evidence>
<dbReference type="EMBL" id="JBHTCE010000001">
    <property type="protein sequence ID" value="MFC7388608.1"/>
    <property type="molecule type" value="Genomic_DNA"/>
</dbReference>
<proteinExistence type="predicted"/>
<keyword evidence="2" id="KW-1185">Reference proteome</keyword>
<comment type="caution">
    <text evidence="1">The sequence shown here is derived from an EMBL/GenBank/DDBJ whole genome shotgun (WGS) entry which is preliminary data.</text>
</comment>
<sequence length="77" mass="9291">MREELLRWMRSGLVTEMVYVDRHGAFSKRRVKLIKMQGEHVVAWDLNKRARRTFRIEQVLACLPINERVRKRKVEIG</sequence>
<organism evidence="1 2">
    <name type="scientific">Exiguobacterium aestuarii</name>
    <dbReference type="NCBI Taxonomy" id="273527"/>
    <lineage>
        <taxon>Bacteria</taxon>
        <taxon>Bacillati</taxon>
        <taxon>Bacillota</taxon>
        <taxon>Bacilli</taxon>
        <taxon>Bacillales</taxon>
        <taxon>Bacillales Family XII. Incertae Sedis</taxon>
        <taxon>Exiguobacterium</taxon>
    </lineage>
</organism>
<dbReference type="RefSeq" id="WP_214786009.1">
    <property type="nucleotide sequence ID" value="NZ_JANIEL010000030.1"/>
</dbReference>
<gene>
    <name evidence="1" type="ORF">ACFQO8_00555</name>
</gene>